<dbReference type="EC" id="2.1.1.79" evidence="7"/>
<dbReference type="InterPro" id="IPR050723">
    <property type="entry name" value="CFA/CMAS"/>
</dbReference>
<reference evidence="7 8" key="1">
    <citation type="submission" date="2020-07" db="EMBL/GenBank/DDBJ databases">
        <title>Genomic Encyclopedia of Type Strains, Phase IV (KMG-IV): sequencing the most valuable type-strain genomes for metagenomic binning, comparative biology and taxonomic classification.</title>
        <authorList>
            <person name="Goeker M."/>
        </authorList>
    </citation>
    <scope>NUCLEOTIDE SEQUENCE [LARGE SCALE GENOMIC DNA]</scope>
    <source>
        <strain evidence="7 8">DSM 17721</strain>
    </source>
</reference>
<dbReference type="InterPro" id="IPR003333">
    <property type="entry name" value="CMAS"/>
</dbReference>
<evidence type="ECO:0000256" key="3">
    <source>
        <dbReference type="ARBA" id="ARBA00022679"/>
    </source>
</evidence>
<sequence length="392" mass="45000">METTTSGIYQKPRVLSSVLGRAKSSRQYIQEALDYAGITINGGRPHDIIVHNNDLYDRVIREGSIGVGESYMDGWWDCHALDAFFNRIFRADLKKYFEGNWQFYLHALNARLLNLQKGKRSYEVGLRHYDVGNAFYRDMLDDRMTYTCGYWAGAQNLNEAQEAKLDLICRKMELSPGMRVLDIGCGWGSFAGYAAEKYGANVTGITISQEQADLARDLCSGLPVDIKLQDYRDVTGQYDRVLSVGMLEHVGYKNYRTYMETTARCLKDDGIALIQTIGGNASATTTDPWLDKYIFPNSMLPSISQIGRAMEGLFVMEDWHNFGPDYDKTLMAWHENFENCWQKHKEQYGERFYRMWKFYLLSCAGVFRARHTNLWQIVMTKKGCARPACRLA</sequence>
<dbReference type="GO" id="GO:0008825">
    <property type="term" value="F:cyclopropane-fatty-acyl-phospholipid synthase activity"/>
    <property type="evidence" value="ECO:0007669"/>
    <property type="project" value="UniProtKB-EC"/>
</dbReference>
<comment type="caution">
    <text evidence="7">The sequence shown here is derived from an EMBL/GenBank/DDBJ whole genome shotgun (WGS) entry which is preliminary data.</text>
</comment>
<evidence type="ECO:0000256" key="4">
    <source>
        <dbReference type="ARBA" id="ARBA00022691"/>
    </source>
</evidence>
<proteinExistence type="inferred from homology"/>
<dbReference type="Pfam" id="PF02353">
    <property type="entry name" value="CMAS"/>
    <property type="match status" value="1"/>
</dbReference>
<protein>
    <submittedName>
        <fullName evidence="7">Cyclopropane-fatty-acyl-phospholipid synthase</fullName>
        <ecNumber evidence="7">2.1.1.79</ecNumber>
    </submittedName>
</protein>
<evidence type="ECO:0000313" key="8">
    <source>
        <dbReference type="Proteomes" id="UP000525298"/>
    </source>
</evidence>
<accession>A0A7W0CA70</accession>
<dbReference type="Gene3D" id="3.40.50.150">
    <property type="entry name" value="Vaccinia Virus protein VP39"/>
    <property type="match status" value="1"/>
</dbReference>
<organism evidence="7 8">
    <name type="scientific">Desulfosalsimonas propionicica</name>
    <dbReference type="NCBI Taxonomy" id="332175"/>
    <lineage>
        <taxon>Bacteria</taxon>
        <taxon>Pseudomonadati</taxon>
        <taxon>Thermodesulfobacteriota</taxon>
        <taxon>Desulfobacteria</taxon>
        <taxon>Desulfobacterales</taxon>
        <taxon>Desulfosalsimonadaceae</taxon>
        <taxon>Desulfosalsimonas</taxon>
    </lineage>
</organism>
<dbReference type="SUPFAM" id="SSF53335">
    <property type="entry name" value="S-adenosyl-L-methionine-dependent methyltransferases"/>
    <property type="match status" value="1"/>
</dbReference>
<name>A0A7W0CA70_9BACT</name>
<dbReference type="InterPro" id="IPR029063">
    <property type="entry name" value="SAM-dependent_MTases_sf"/>
</dbReference>
<evidence type="ECO:0000256" key="6">
    <source>
        <dbReference type="PIRSR" id="PIRSR003085-1"/>
    </source>
</evidence>
<keyword evidence="2 7" id="KW-0489">Methyltransferase</keyword>
<dbReference type="RefSeq" id="WP_181551544.1">
    <property type="nucleotide sequence ID" value="NZ_JACDUS010000005.1"/>
</dbReference>
<keyword evidence="4" id="KW-0949">S-adenosyl-L-methionine</keyword>
<evidence type="ECO:0000256" key="1">
    <source>
        <dbReference type="ARBA" id="ARBA00010815"/>
    </source>
</evidence>
<dbReference type="GO" id="GO:0032259">
    <property type="term" value="P:methylation"/>
    <property type="evidence" value="ECO:0007669"/>
    <property type="project" value="UniProtKB-KW"/>
</dbReference>
<evidence type="ECO:0000256" key="2">
    <source>
        <dbReference type="ARBA" id="ARBA00022603"/>
    </source>
</evidence>
<dbReference type="EMBL" id="JACDUS010000005">
    <property type="protein sequence ID" value="MBA2881904.1"/>
    <property type="molecule type" value="Genomic_DNA"/>
</dbReference>
<dbReference type="PANTHER" id="PTHR43667">
    <property type="entry name" value="CYCLOPROPANE-FATTY-ACYL-PHOSPHOLIPID SYNTHASE"/>
    <property type="match status" value="1"/>
</dbReference>
<comment type="similarity">
    <text evidence="1">Belongs to the CFA/CMAS family.</text>
</comment>
<dbReference type="AlphaFoldDB" id="A0A7W0CA70"/>
<dbReference type="Proteomes" id="UP000525298">
    <property type="component" value="Unassembled WGS sequence"/>
</dbReference>
<keyword evidence="8" id="KW-1185">Reference proteome</keyword>
<dbReference type="PANTHER" id="PTHR43667:SF1">
    <property type="entry name" value="CYCLOPROPANE-FATTY-ACYL-PHOSPHOLIPID SYNTHASE"/>
    <property type="match status" value="1"/>
</dbReference>
<dbReference type="CDD" id="cd02440">
    <property type="entry name" value="AdoMet_MTases"/>
    <property type="match status" value="1"/>
</dbReference>
<gene>
    <name evidence="7" type="ORF">HNR65_002235</name>
</gene>
<dbReference type="PIRSF" id="PIRSF003085">
    <property type="entry name" value="CMAS"/>
    <property type="match status" value="1"/>
</dbReference>
<keyword evidence="5" id="KW-0443">Lipid metabolism</keyword>
<evidence type="ECO:0000256" key="5">
    <source>
        <dbReference type="ARBA" id="ARBA00023098"/>
    </source>
</evidence>
<keyword evidence="3 7" id="KW-0808">Transferase</keyword>
<dbReference type="NCBIfam" id="NF008686">
    <property type="entry name" value="PRK11705.1"/>
    <property type="match status" value="1"/>
</dbReference>
<dbReference type="GO" id="GO:0008610">
    <property type="term" value="P:lipid biosynthetic process"/>
    <property type="evidence" value="ECO:0007669"/>
    <property type="project" value="InterPro"/>
</dbReference>
<feature type="active site" evidence="6">
    <location>
        <position position="363"/>
    </location>
</feature>
<evidence type="ECO:0000313" key="7">
    <source>
        <dbReference type="EMBL" id="MBA2881904.1"/>
    </source>
</evidence>